<sequence length="175" mass="19744">MAQMAKKVHWSSAAAGAAAAAKISKLEKTTKRFKLIKKRNPSSKLPKRSSHSLLCSLSLSRSCCCCRCRCCCYCRCCRCCCSRSRRFRSRTTLKVRDPKFFQITEKGEQSLQRRIRRQLTRSQLELIEPEPTRALEPSEITVALFSHKNANVSDPEEVPPCLDSDPFPNGDLASS</sequence>
<evidence type="ECO:0000256" key="1">
    <source>
        <dbReference type="SAM" id="MobiDB-lite"/>
    </source>
</evidence>
<proteinExistence type="predicted"/>
<dbReference type="GeneTree" id="ENSGT00390000016779"/>
<evidence type="ECO:0000313" key="2">
    <source>
        <dbReference type="Ensembl" id="ENSMSIP00000017493.1"/>
    </source>
</evidence>
<organism evidence="2 3">
    <name type="scientific">Mus spicilegus</name>
    <name type="common">Mound-building mouse</name>
    <dbReference type="NCBI Taxonomy" id="10103"/>
    <lineage>
        <taxon>Eukaryota</taxon>
        <taxon>Metazoa</taxon>
        <taxon>Chordata</taxon>
        <taxon>Craniata</taxon>
        <taxon>Vertebrata</taxon>
        <taxon>Euteleostomi</taxon>
        <taxon>Mammalia</taxon>
        <taxon>Eutheria</taxon>
        <taxon>Euarchontoglires</taxon>
        <taxon>Glires</taxon>
        <taxon>Rodentia</taxon>
        <taxon>Myomorpha</taxon>
        <taxon>Muroidea</taxon>
        <taxon>Muridae</taxon>
        <taxon>Murinae</taxon>
        <taxon>Mus</taxon>
        <taxon>Mus</taxon>
    </lineage>
</organism>
<dbReference type="Ensembl" id="ENSMSIT00000022122.1">
    <property type="protein sequence ID" value="ENSMSIP00000017493.1"/>
    <property type="gene ID" value="ENSMSIG00000014919.1"/>
</dbReference>
<protein>
    <submittedName>
        <fullName evidence="2">Cysteine-rich perinuclear theca 1</fullName>
    </submittedName>
</protein>
<dbReference type="Proteomes" id="UP000694415">
    <property type="component" value="Unplaced"/>
</dbReference>
<reference evidence="2" key="2">
    <citation type="submission" date="2025-09" db="UniProtKB">
        <authorList>
            <consortium name="Ensembl"/>
        </authorList>
    </citation>
    <scope>IDENTIFICATION</scope>
</reference>
<feature type="region of interest" description="Disordered" evidence="1">
    <location>
        <begin position="151"/>
        <end position="175"/>
    </location>
</feature>
<accession>A0A8C6H8R6</accession>
<keyword evidence="3" id="KW-1185">Reference proteome</keyword>
<dbReference type="GO" id="GO:0001669">
    <property type="term" value="C:acrosomal vesicle"/>
    <property type="evidence" value="ECO:0007669"/>
    <property type="project" value="Ensembl"/>
</dbReference>
<name>A0A8C6H8R6_MUSSI</name>
<reference evidence="2" key="1">
    <citation type="submission" date="2025-08" db="UniProtKB">
        <authorList>
            <consortium name="Ensembl"/>
        </authorList>
    </citation>
    <scope>IDENTIFICATION</scope>
</reference>
<dbReference type="AlphaFoldDB" id="A0A8C6H8R6"/>
<evidence type="ECO:0000313" key="3">
    <source>
        <dbReference type="Proteomes" id="UP000694415"/>
    </source>
</evidence>